<proteinExistence type="predicted"/>
<name>A0ABQ5K6Q0_9EUKA</name>
<reference evidence="1" key="1">
    <citation type="submission" date="2022-03" db="EMBL/GenBank/DDBJ databases">
        <title>Draft genome sequence of Aduncisulcus paluster, a free-living microaerophilic Fornicata.</title>
        <authorList>
            <person name="Yuyama I."/>
            <person name="Kume K."/>
            <person name="Tamura T."/>
            <person name="Inagaki Y."/>
            <person name="Hashimoto T."/>
        </authorList>
    </citation>
    <scope>NUCLEOTIDE SEQUENCE</scope>
    <source>
        <strain evidence="1">NY0171</strain>
    </source>
</reference>
<evidence type="ECO:0000313" key="2">
    <source>
        <dbReference type="Proteomes" id="UP001057375"/>
    </source>
</evidence>
<accession>A0ABQ5K6Q0</accession>
<sequence>MNVDTEYQCFFELQGLFTSQEQGSGDETFPALVACLSQCVEASKISLFIDEFMPAHKSLILQSISIFFELINKSVEHITIASGPRIDGHILSHNFYDRCVYFCSWILQNICMWSPACIFILKGLDSSDQAVSLPIVQRRVQANHVGLQSMLHILLKTAYSSISSVILGVMGNILGEGAYVFPIVEKLGLMGHLMMFTLSGRLHSLELEDCTFLLSNFARFYRDASKLTPIYQACFNICNRTFSGEFIRAAFNFSNPKFHDLHSISNCVWCLNYMATNLIDRHADLELVEVFMGKFSAPGFVTFIENILSVLVDTLKRMTDETVIFSPDVRVGQPLIDHNLWITIPLLADGILRSLVTMCAHEQIAPPMDIMKRLYTVVRDSLIDIDLLISLYTTSIPSFVTKSLSKSDPAFPVHTVGIQSWSTTKTSKGTPLGVLLKIEAVLFVIIDNLISGDDFTTNGTITRLFLMDTELLDIIVNHISTRLWEPSVSKLTYECLHFIESSFVTLAHCTPIYEKLWEESDGTSDGKPVYFINKAFEFMEKISIRGFWTQIGRLLTGISYLEAHSSDVESGILRFKSDISTEIRQIFRTTLSLISSMQSPIHSLGLEQLDAKHIQHDLVTLVLDEAGLSIEDLISLFPGVFVRDTFSEEANGLDD</sequence>
<organism evidence="1 2">
    <name type="scientific">Aduncisulcus paluster</name>
    <dbReference type="NCBI Taxonomy" id="2918883"/>
    <lineage>
        <taxon>Eukaryota</taxon>
        <taxon>Metamonada</taxon>
        <taxon>Carpediemonas-like organisms</taxon>
        <taxon>Aduncisulcus</taxon>
    </lineage>
</organism>
<dbReference type="Proteomes" id="UP001057375">
    <property type="component" value="Unassembled WGS sequence"/>
</dbReference>
<comment type="caution">
    <text evidence="1">The sequence shown here is derived from an EMBL/GenBank/DDBJ whole genome shotgun (WGS) entry which is preliminary data.</text>
</comment>
<dbReference type="InterPro" id="IPR016024">
    <property type="entry name" value="ARM-type_fold"/>
</dbReference>
<protein>
    <submittedName>
        <fullName evidence="1">Uncharacterized protein</fullName>
    </submittedName>
</protein>
<gene>
    <name evidence="1" type="ORF">ADUPG1_000418</name>
</gene>
<dbReference type="EMBL" id="BQXS01000145">
    <property type="protein sequence ID" value="GKT28088.1"/>
    <property type="molecule type" value="Genomic_DNA"/>
</dbReference>
<dbReference type="SUPFAM" id="SSF48371">
    <property type="entry name" value="ARM repeat"/>
    <property type="match status" value="1"/>
</dbReference>
<evidence type="ECO:0000313" key="1">
    <source>
        <dbReference type="EMBL" id="GKT28088.1"/>
    </source>
</evidence>
<keyword evidence="2" id="KW-1185">Reference proteome</keyword>